<dbReference type="InterPro" id="IPR012337">
    <property type="entry name" value="RNaseH-like_sf"/>
</dbReference>
<evidence type="ECO:0000256" key="6">
    <source>
        <dbReference type="ARBA" id="ARBA00023242"/>
    </source>
</evidence>
<dbReference type="OrthoDB" id="3996471at2759"/>
<evidence type="ECO:0000256" key="2">
    <source>
        <dbReference type="ARBA" id="ARBA00006357"/>
    </source>
</evidence>
<dbReference type="Pfam" id="PF00929">
    <property type="entry name" value="RNase_T"/>
    <property type="match status" value="1"/>
</dbReference>
<organism evidence="7 8">
    <name type="scientific">Paramuricea clavata</name>
    <name type="common">Red gorgonian</name>
    <name type="synonym">Violescent sea-whip</name>
    <dbReference type="NCBI Taxonomy" id="317549"/>
    <lineage>
        <taxon>Eukaryota</taxon>
        <taxon>Metazoa</taxon>
        <taxon>Cnidaria</taxon>
        <taxon>Anthozoa</taxon>
        <taxon>Octocorallia</taxon>
        <taxon>Malacalcyonacea</taxon>
        <taxon>Plexauridae</taxon>
        <taxon>Paramuricea</taxon>
    </lineage>
</organism>
<dbReference type="GO" id="GO:0005634">
    <property type="term" value="C:nucleus"/>
    <property type="evidence" value="ECO:0007669"/>
    <property type="project" value="UniProtKB-SubCell"/>
</dbReference>
<dbReference type="GO" id="GO:0004527">
    <property type="term" value="F:exonuclease activity"/>
    <property type="evidence" value="ECO:0007669"/>
    <property type="project" value="UniProtKB-KW"/>
</dbReference>
<dbReference type="SUPFAM" id="SSF53098">
    <property type="entry name" value="Ribonuclease H-like"/>
    <property type="match status" value="1"/>
</dbReference>
<name>A0A7D9DIH8_PARCT</name>
<dbReference type="Proteomes" id="UP001152795">
    <property type="component" value="Unassembled WGS sequence"/>
</dbReference>
<dbReference type="InterPro" id="IPR017850">
    <property type="entry name" value="Alkaline_phosphatase_core_sf"/>
</dbReference>
<dbReference type="PANTHER" id="PTHR12801">
    <property type="entry name" value="RNA EXONUCLEASE REXO1 / RECO3 FAMILY MEMBER-RELATED"/>
    <property type="match status" value="1"/>
</dbReference>
<dbReference type="CDD" id="cd06145">
    <property type="entry name" value="REX1_like"/>
    <property type="match status" value="1"/>
</dbReference>
<protein>
    <submittedName>
        <fullName evidence="7">Small RNA degrading nuclease 5-like isoform X2</fullName>
    </submittedName>
</protein>
<reference evidence="7" key="1">
    <citation type="submission" date="2020-04" db="EMBL/GenBank/DDBJ databases">
        <authorList>
            <person name="Alioto T."/>
            <person name="Alioto T."/>
            <person name="Gomez Garrido J."/>
        </authorList>
    </citation>
    <scope>NUCLEOTIDE SEQUENCE</scope>
    <source>
        <strain evidence="7">A484AB</strain>
    </source>
</reference>
<accession>A0A7D9DIH8</accession>
<comment type="subcellular location">
    <subcellularLocation>
        <location evidence="1">Nucleus</location>
    </subcellularLocation>
</comment>
<evidence type="ECO:0000256" key="1">
    <source>
        <dbReference type="ARBA" id="ARBA00004123"/>
    </source>
</evidence>
<comment type="similarity">
    <text evidence="2">Belongs to the REXO1/REXO3 family.</text>
</comment>
<dbReference type="InterPro" id="IPR034922">
    <property type="entry name" value="REX1-like_exo"/>
</dbReference>
<dbReference type="EMBL" id="CACRXK020000956">
    <property type="protein sequence ID" value="CAB3986032.1"/>
    <property type="molecule type" value="Genomic_DNA"/>
</dbReference>
<evidence type="ECO:0000256" key="3">
    <source>
        <dbReference type="ARBA" id="ARBA00022722"/>
    </source>
</evidence>
<dbReference type="InterPro" id="IPR013520">
    <property type="entry name" value="Ribonucl_H"/>
</dbReference>
<keyword evidence="6" id="KW-0539">Nucleus</keyword>
<dbReference type="Gene3D" id="3.30.420.10">
    <property type="entry name" value="Ribonuclease H-like superfamily/Ribonuclease H"/>
    <property type="match status" value="1"/>
</dbReference>
<dbReference type="InterPro" id="IPR047021">
    <property type="entry name" value="REXO1/3/4-like"/>
</dbReference>
<dbReference type="InterPro" id="IPR036397">
    <property type="entry name" value="RNaseH_sf"/>
</dbReference>
<evidence type="ECO:0000313" key="7">
    <source>
        <dbReference type="EMBL" id="CAB3986032.1"/>
    </source>
</evidence>
<gene>
    <name evidence="7" type="ORF">PACLA_8A055282</name>
</gene>
<dbReference type="PANTHER" id="PTHR12801:SF115">
    <property type="entry name" value="FI18136P1-RELATED"/>
    <property type="match status" value="1"/>
</dbReference>
<proteinExistence type="inferred from homology"/>
<evidence type="ECO:0000313" key="8">
    <source>
        <dbReference type="Proteomes" id="UP001152795"/>
    </source>
</evidence>
<keyword evidence="3" id="KW-0540">Nuclease</keyword>
<dbReference type="GO" id="GO:0003676">
    <property type="term" value="F:nucleic acid binding"/>
    <property type="evidence" value="ECO:0007669"/>
    <property type="project" value="InterPro"/>
</dbReference>
<dbReference type="Gene3D" id="3.40.720.10">
    <property type="entry name" value="Alkaline Phosphatase, subunit A"/>
    <property type="match status" value="1"/>
</dbReference>
<keyword evidence="5" id="KW-0269">Exonuclease</keyword>
<dbReference type="AlphaFoldDB" id="A0A7D9DIH8"/>
<sequence>MITGGFEVLVNSQYMIEVNKALEGKALTGSAFRNLTMKTMMHCFLACLKDCLCISFQMCNETECQLLSSSQFQSTLDTIKGCTYYNMVPPSKQGQFSVDMSSLTKENNVVKIKEIQQLFLASLLKPGENPLPKWASFERSQINRIAVVLLKYVSAKIFSDNEDCMLNLSQMFDVVFPYSNEGHHVYVESPAHSLLSVVQKNTKTSKVTRNALTLHAKDYVLTENQLIKNDFLIPGLSKDADNVSTIPLSSTAELSCSSQIFALDCEMCQSSRGKELTRISVVDSTHQVIYDTLVKPENPIIDYLTRFSGITEHDLCNVTTTLKDVQEKLKEIIPPDAILVGHSLEFDFASLQFFHNKVIDTSVIYGDSRGMGFKPSLKYLAKKYLEEKIQDNSNGHCSIEDARTCMHLVQLKITKGPDFGLEDVRDEISLFDHLREKSTKTGVMVDRKANIKQYSGCADSIPCSSDEEVVEHLIKALPKYDIIWSQFHNMDSLKPGTANKQENVKSLLQKMDTNLAEIHENLPKGTLFVVILGAADTSRIKRLRENGAQNHVVKKAVKEIKRGLCFIKLV</sequence>
<comment type="caution">
    <text evidence="7">The sequence shown here is derived from an EMBL/GenBank/DDBJ whole genome shotgun (WGS) entry which is preliminary data.</text>
</comment>
<dbReference type="FunFam" id="3.30.420.10:FF:000019">
    <property type="entry name" value="RNA exonuclease NEF-sp"/>
    <property type="match status" value="1"/>
</dbReference>
<dbReference type="SMART" id="SM00479">
    <property type="entry name" value="EXOIII"/>
    <property type="match status" value="1"/>
</dbReference>
<evidence type="ECO:0000256" key="5">
    <source>
        <dbReference type="ARBA" id="ARBA00022839"/>
    </source>
</evidence>
<keyword evidence="4" id="KW-0378">Hydrolase</keyword>
<keyword evidence="8" id="KW-1185">Reference proteome</keyword>
<evidence type="ECO:0000256" key="4">
    <source>
        <dbReference type="ARBA" id="ARBA00022801"/>
    </source>
</evidence>